<keyword evidence="5" id="KW-0804">Transcription</keyword>
<keyword evidence="4 7" id="KW-0175">Coiled coil</keyword>
<evidence type="ECO:0000259" key="8">
    <source>
        <dbReference type="Pfam" id="PF00249"/>
    </source>
</evidence>
<name>A0AAN8VES4_9MAGN</name>
<sequence length="415" mass="47509">MNNHKFYVEEKEYQSLRGCYLEVSNMEMHYDPRLSAFGESLTHSNISSTDLASITPFLNSAFCSTQQHSCFPQGGNRIENFSSCSQWMRDLDSTSAAHQNPHVDTEKEEQPNHLSRDTLLSLVKHAFQRNQIYSSSMENSSGFPCDKLRNNEPFPLLQINGKVIDTKPDQRNHVLCFGANQNHKNSRGMLKSPLIHKSYYLEPKKELSTPGAYGIISFPSGNPVPSKPSFSTKTRIRWTQDLHEHFVDCVNRLGGAEKATPKQILKLMNSKGLTIFHVKSHLQKYRVGRYLPESKEGKFLSFLLHIESGFIIALLALRMRQALTNAVAQVDPKFGIQLTETLQLQLDVQKHLHEQLEVQRLLQLRIEEQGRQLKRLLEQRQEISKIPTYDIDEADSCVDRIDDSRFPCDQSHAID</sequence>
<evidence type="ECO:0000256" key="7">
    <source>
        <dbReference type="SAM" id="Coils"/>
    </source>
</evidence>
<evidence type="ECO:0000259" key="9">
    <source>
        <dbReference type="Pfam" id="PF14379"/>
    </source>
</evidence>
<dbReference type="AlphaFoldDB" id="A0AAN8VES4"/>
<dbReference type="InterPro" id="IPR001005">
    <property type="entry name" value="SANT/Myb"/>
</dbReference>
<accession>A0AAN8VES4</accession>
<dbReference type="Pfam" id="PF00249">
    <property type="entry name" value="Myb_DNA-binding"/>
    <property type="match status" value="1"/>
</dbReference>
<dbReference type="SUPFAM" id="SSF46689">
    <property type="entry name" value="Homeodomain-like"/>
    <property type="match status" value="1"/>
</dbReference>
<dbReference type="Pfam" id="PF14379">
    <property type="entry name" value="Myb_CC_LHEQLE"/>
    <property type="match status" value="1"/>
</dbReference>
<dbReference type="Gene3D" id="1.10.10.60">
    <property type="entry name" value="Homeodomain-like"/>
    <property type="match status" value="1"/>
</dbReference>
<dbReference type="Proteomes" id="UP001370490">
    <property type="component" value="Unassembled WGS sequence"/>
</dbReference>
<dbReference type="InterPro" id="IPR025756">
    <property type="entry name" value="Myb_CC_LHEQLE"/>
</dbReference>
<dbReference type="FunFam" id="1.10.10.60:FF:000002">
    <property type="entry name" value="Myb family transcription factor"/>
    <property type="match status" value="1"/>
</dbReference>
<dbReference type="PANTHER" id="PTHR31499">
    <property type="entry name" value="MYB FAMILY TRANSCRIPTION FACTOR PHL11"/>
    <property type="match status" value="1"/>
</dbReference>
<keyword evidence="11" id="KW-1185">Reference proteome</keyword>
<dbReference type="GO" id="GO:0003677">
    <property type="term" value="F:DNA binding"/>
    <property type="evidence" value="ECO:0007669"/>
    <property type="project" value="InterPro"/>
</dbReference>
<comment type="similarity">
    <text evidence="2">Belongs to the MYB-CC family.</text>
</comment>
<evidence type="ECO:0000256" key="6">
    <source>
        <dbReference type="ARBA" id="ARBA00023242"/>
    </source>
</evidence>
<reference evidence="10 11" key="1">
    <citation type="submission" date="2023-12" db="EMBL/GenBank/DDBJ databases">
        <title>A high-quality genome assembly for Dillenia turbinata (Dilleniales).</title>
        <authorList>
            <person name="Chanderbali A."/>
        </authorList>
    </citation>
    <scope>NUCLEOTIDE SEQUENCE [LARGE SCALE GENOMIC DNA]</scope>
    <source>
        <strain evidence="10">LSX21</strain>
        <tissue evidence="10">Leaf</tissue>
    </source>
</reference>
<evidence type="ECO:0000256" key="4">
    <source>
        <dbReference type="ARBA" id="ARBA00023054"/>
    </source>
</evidence>
<dbReference type="InterPro" id="IPR046955">
    <property type="entry name" value="PHR1-like"/>
</dbReference>
<dbReference type="PANTHER" id="PTHR31499:SF85">
    <property type="entry name" value="TRANSCRIPTION FACTOR MYB-RELATED FAMILY"/>
    <property type="match status" value="1"/>
</dbReference>
<evidence type="ECO:0000313" key="10">
    <source>
        <dbReference type="EMBL" id="KAK6933698.1"/>
    </source>
</evidence>
<proteinExistence type="inferred from homology"/>
<feature type="coiled-coil region" evidence="7">
    <location>
        <begin position="359"/>
        <end position="386"/>
    </location>
</feature>
<evidence type="ECO:0000256" key="3">
    <source>
        <dbReference type="ARBA" id="ARBA00023015"/>
    </source>
</evidence>
<dbReference type="GO" id="GO:0003700">
    <property type="term" value="F:DNA-binding transcription factor activity"/>
    <property type="evidence" value="ECO:0007669"/>
    <property type="project" value="InterPro"/>
</dbReference>
<keyword evidence="3" id="KW-0805">Transcription regulation</keyword>
<organism evidence="10 11">
    <name type="scientific">Dillenia turbinata</name>
    <dbReference type="NCBI Taxonomy" id="194707"/>
    <lineage>
        <taxon>Eukaryota</taxon>
        <taxon>Viridiplantae</taxon>
        <taxon>Streptophyta</taxon>
        <taxon>Embryophyta</taxon>
        <taxon>Tracheophyta</taxon>
        <taxon>Spermatophyta</taxon>
        <taxon>Magnoliopsida</taxon>
        <taxon>eudicotyledons</taxon>
        <taxon>Gunneridae</taxon>
        <taxon>Pentapetalae</taxon>
        <taxon>Dilleniales</taxon>
        <taxon>Dilleniaceae</taxon>
        <taxon>Dillenia</taxon>
    </lineage>
</organism>
<feature type="domain" description="MYB-CC type transcription factor LHEQLE-containing" evidence="9">
    <location>
        <begin position="336"/>
        <end position="382"/>
    </location>
</feature>
<keyword evidence="6" id="KW-0539">Nucleus</keyword>
<comment type="subcellular location">
    <subcellularLocation>
        <location evidence="1">Nucleus</location>
    </subcellularLocation>
</comment>
<dbReference type="NCBIfam" id="TIGR01557">
    <property type="entry name" value="myb_SHAQKYF"/>
    <property type="match status" value="1"/>
</dbReference>
<dbReference type="InterPro" id="IPR009057">
    <property type="entry name" value="Homeodomain-like_sf"/>
</dbReference>
<evidence type="ECO:0000256" key="2">
    <source>
        <dbReference type="ARBA" id="ARBA00006783"/>
    </source>
</evidence>
<evidence type="ECO:0000256" key="1">
    <source>
        <dbReference type="ARBA" id="ARBA00004123"/>
    </source>
</evidence>
<evidence type="ECO:0000313" key="11">
    <source>
        <dbReference type="Proteomes" id="UP001370490"/>
    </source>
</evidence>
<protein>
    <submittedName>
        <fullName evidence="10">MYB-CC type transcription factor, LHEQLE-containing domain</fullName>
    </submittedName>
</protein>
<gene>
    <name evidence="10" type="ORF">RJ641_036592</name>
</gene>
<dbReference type="InterPro" id="IPR006447">
    <property type="entry name" value="Myb_dom_plants"/>
</dbReference>
<dbReference type="GO" id="GO:0005634">
    <property type="term" value="C:nucleus"/>
    <property type="evidence" value="ECO:0007669"/>
    <property type="project" value="UniProtKB-SubCell"/>
</dbReference>
<comment type="caution">
    <text evidence="10">The sequence shown here is derived from an EMBL/GenBank/DDBJ whole genome shotgun (WGS) entry which is preliminary data.</text>
</comment>
<evidence type="ECO:0000256" key="5">
    <source>
        <dbReference type="ARBA" id="ARBA00023163"/>
    </source>
</evidence>
<feature type="domain" description="Myb-like" evidence="8">
    <location>
        <begin position="237"/>
        <end position="286"/>
    </location>
</feature>
<dbReference type="EMBL" id="JBAMMX010000009">
    <property type="protein sequence ID" value="KAK6933698.1"/>
    <property type="molecule type" value="Genomic_DNA"/>
</dbReference>